<feature type="chain" id="PRO_5003133382" description="Lipoprotein" evidence="1">
    <location>
        <begin position="36"/>
        <end position="157"/>
    </location>
</feature>
<dbReference type="PROSITE" id="PS51257">
    <property type="entry name" value="PROKAR_LIPOPROTEIN"/>
    <property type="match status" value="1"/>
</dbReference>
<keyword evidence="1" id="KW-0732">Signal</keyword>
<keyword evidence="3" id="KW-1185">Reference proteome</keyword>
<evidence type="ECO:0000313" key="3">
    <source>
        <dbReference type="Proteomes" id="UP000004218"/>
    </source>
</evidence>
<dbReference type="EMBL" id="ACSH02000004">
    <property type="protein sequence ID" value="EFM49509.1"/>
    <property type="molecule type" value="Genomic_DNA"/>
</dbReference>
<name>E0DE12_9CORY</name>
<organism evidence="2 3">
    <name type="scientific">Corynebacterium matruchotii ATCC 14266</name>
    <dbReference type="NCBI Taxonomy" id="553207"/>
    <lineage>
        <taxon>Bacteria</taxon>
        <taxon>Bacillati</taxon>
        <taxon>Actinomycetota</taxon>
        <taxon>Actinomycetes</taxon>
        <taxon>Mycobacteriales</taxon>
        <taxon>Corynebacteriaceae</taxon>
        <taxon>Corynebacterium</taxon>
    </lineage>
</organism>
<dbReference type="AlphaFoldDB" id="E0DE12"/>
<proteinExistence type="predicted"/>
<gene>
    <name evidence="2" type="ORF">HMPREF0299_7206</name>
</gene>
<sequence length="157" mass="16516">MSNNKSSKLIFMKRAQIAAGLTAILVLSGCGSSSAMNELNLSYEGAKLQFMGDAVQCAKDAQGGLSAVVDQSSTNQADPSVVNLTLIDQGGKPMVNIYANSNKTIVASAAMETTKDGETYNYKGKALLTGNNENKEVDVEGSFRCVTFVETSTTPSK</sequence>
<comment type="caution">
    <text evidence="2">The sequence shown here is derived from an EMBL/GenBank/DDBJ whole genome shotgun (WGS) entry which is preliminary data.</text>
</comment>
<feature type="signal peptide" evidence="1">
    <location>
        <begin position="1"/>
        <end position="35"/>
    </location>
</feature>
<protein>
    <recommendedName>
        <fullName evidence="4">Lipoprotein</fullName>
    </recommendedName>
</protein>
<evidence type="ECO:0000313" key="2">
    <source>
        <dbReference type="EMBL" id="EFM49509.1"/>
    </source>
</evidence>
<evidence type="ECO:0008006" key="4">
    <source>
        <dbReference type="Google" id="ProtNLM"/>
    </source>
</evidence>
<reference evidence="2" key="1">
    <citation type="submission" date="2010-08" db="EMBL/GenBank/DDBJ databases">
        <authorList>
            <person name="Harkins D.M."/>
            <person name="Madupu R."/>
            <person name="Durkin A.S."/>
            <person name="Torralba M."/>
            <person name="Methe B."/>
            <person name="Sutton G.G."/>
            <person name="Nelson K.E."/>
        </authorList>
    </citation>
    <scope>NUCLEOTIDE SEQUENCE [LARGE SCALE GENOMIC DNA]</scope>
    <source>
        <strain evidence="2">ATCC 14266</strain>
    </source>
</reference>
<accession>E0DE12</accession>
<evidence type="ECO:0000256" key="1">
    <source>
        <dbReference type="SAM" id="SignalP"/>
    </source>
</evidence>
<dbReference type="Proteomes" id="UP000004218">
    <property type="component" value="Unassembled WGS sequence"/>
</dbReference>